<evidence type="ECO:0008006" key="4">
    <source>
        <dbReference type="Google" id="ProtNLM"/>
    </source>
</evidence>
<reference evidence="2 3" key="1">
    <citation type="submission" date="2018-03" db="EMBL/GenBank/DDBJ databases">
        <title>Genome sequence of the symbiotic type strain Mesorhizobium helmanticense CSLC115NT isolated from Lotus corniculatus nodules.</title>
        <authorList>
            <person name="Sannazzaro A.I."/>
            <person name="Torres Tejerizo G.A."/>
            <person name="Dip D."/>
            <person name="Caballero M."/>
            <person name="Pistorio M."/>
            <person name="Estrella M.J."/>
        </authorList>
    </citation>
    <scope>NUCLEOTIDE SEQUENCE [LARGE SCALE GENOMIC DNA]</scope>
    <source>
        <strain evidence="2 3">CSLC115N</strain>
    </source>
</reference>
<feature type="chain" id="PRO_5015593179" description="Secreted protein" evidence="1">
    <location>
        <begin position="23"/>
        <end position="506"/>
    </location>
</feature>
<organism evidence="2 3">
    <name type="scientific">Mesorhizobium helmanticense</name>
    <dbReference type="NCBI Taxonomy" id="1776423"/>
    <lineage>
        <taxon>Bacteria</taxon>
        <taxon>Pseudomonadati</taxon>
        <taxon>Pseudomonadota</taxon>
        <taxon>Alphaproteobacteria</taxon>
        <taxon>Hyphomicrobiales</taxon>
        <taxon>Phyllobacteriaceae</taxon>
        <taxon>Mesorhizobium</taxon>
    </lineage>
</organism>
<keyword evidence="1" id="KW-0732">Signal</keyword>
<gene>
    <name evidence="2" type="ORF">C9427_21320</name>
</gene>
<proteinExistence type="predicted"/>
<protein>
    <recommendedName>
        <fullName evidence="4">Secreted protein</fullName>
    </recommendedName>
</protein>
<evidence type="ECO:0000256" key="1">
    <source>
        <dbReference type="SAM" id="SignalP"/>
    </source>
</evidence>
<dbReference type="Proteomes" id="UP000240259">
    <property type="component" value="Unassembled WGS sequence"/>
</dbReference>
<comment type="caution">
    <text evidence="2">The sequence shown here is derived from an EMBL/GenBank/DDBJ whole genome shotgun (WGS) entry which is preliminary data.</text>
</comment>
<evidence type="ECO:0000313" key="3">
    <source>
        <dbReference type="Proteomes" id="UP000240259"/>
    </source>
</evidence>
<evidence type="ECO:0000313" key="2">
    <source>
        <dbReference type="EMBL" id="PTE08509.1"/>
    </source>
</evidence>
<dbReference type="AlphaFoldDB" id="A0A2T4IS93"/>
<accession>A0A2T4IS93</accession>
<dbReference type="RefSeq" id="WP_107651053.1">
    <property type="nucleotide sequence ID" value="NZ_PZJX01000039.1"/>
</dbReference>
<keyword evidence="3" id="KW-1185">Reference proteome</keyword>
<sequence length="506" mass="54634">MTNVRAAFLFAGCFALVTIARALGTEFNCTADANLGHCLVDEVRQTRMAQEKAWSTSSELADTVVAAIAIMEKQAPRDAENTIQLIFERGVALEISEKSDAAVAAYNNVCTTLQSFEATGDPPSEVSKALCDYAKLKIAMTGSDMTIMAEAVDAVLAHANLASTTLPDDVLSVLKAENADHKSRMAIAEALADLSVLKSEEDRKLANQIAGGALDIVEHAAADPDLDFTVAAHVLSASVLVAPAPWDSGADAVDPLPLLERIILDFEKIFGAESPRIWDALDQLRFATWNSRFGTMKTEFSSKPDHSQDWNPLEQHNDTLSGVGSSDEITLRTAEITKRLFHLALLDVDLGRQEKRLESVAASATSLEGVGALAQEILDKRGEVIRAAISEGKLPEVLDLQNEVKIAELKLYESDDRSKASSRLDILELKISQFADASPQLPRALLTLADARSTLANLDEAARKDQIIRIAGLVGRSERIMIGGQSDPGIGDIDLFMAKSDLEKLR</sequence>
<dbReference type="EMBL" id="PZJX01000039">
    <property type="protein sequence ID" value="PTE08509.1"/>
    <property type="molecule type" value="Genomic_DNA"/>
</dbReference>
<feature type="signal peptide" evidence="1">
    <location>
        <begin position="1"/>
        <end position="22"/>
    </location>
</feature>
<name>A0A2T4IS93_9HYPH</name>